<gene>
    <name evidence="2" type="ORF">BN1205_021400</name>
</gene>
<reference evidence="2" key="1">
    <citation type="journal article" date="2015" name="PLoS ONE">
        <title>Comprehensive Evaluation of Toxoplasma gondii VEG and Neospora caninum LIV Genomes with Tachyzoite Stage Transcriptome and Proteome Defines Novel Transcript Features.</title>
        <authorList>
            <person name="Ramaprasad A."/>
            <person name="Mourier T."/>
            <person name="Naeem R."/>
            <person name="Malas T.B."/>
            <person name="Moussa E."/>
            <person name="Panigrahi A."/>
            <person name="Vermont S.J."/>
            <person name="Otto T.D."/>
            <person name="Wastling J."/>
            <person name="Pain A."/>
        </authorList>
    </citation>
    <scope>NUCLEOTIDE SEQUENCE</scope>
    <source>
        <strain evidence="2">VEG</strain>
    </source>
</reference>
<name>A0A0F7UXX1_TOXGV</name>
<dbReference type="PANTHER" id="PTHR15977:SF15">
    <property type="entry name" value="CILIA- AND FLAGELLA-ASSOCIATED PROTEIN 46"/>
    <property type="match status" value="1"/>
</dbReference>
<feature type="compositionally biased region" description="Basic and acidic residues" evidence="1">
    <location>
        <begin position="2596"/>
        <end position="2607"/>
    </location>
</feature>
<dbReference type="PANTHER" id="PTHR15977">
    <property type="entry name" value="CILIA- AND FLAGELLA-ASSOCIATED PROTEIN 46"/>
    <property type="match status" value="1"/>
</dbReference>
<feature type="region of interest" description="Disordered" evidence="1">
    <location>
        <begin position="632"/>
        <end position="655"/>
    </location>
</feature>
<sequence length="2707" mass="298959">MGMVTRQLQRLIEDVRQTGSLESLEAASACIRENEHIFGITIPPDVLVDFAECTCALGHYDKAAEAIEVSPKFMEFRKYHRETTCFACGRVGICLTDITTLAAAAKQAGERGAKERLHSEQPTHSEPVSDISWRINLILQYASCLADAGKIVDAFKTTDDATKLFAADGPEAEQKAEIHTERTGLEWKLMMARVELARDSEPLVAVVRKETEKSAWSRMQMTALFASRLPGPEAATGLAKSWALVDPDFFTLYSRESDEFHWGPGEALETALAGLPAVTASANEQLAAGLLVRTAMELSLWSLASLMVKRLKCWKKLTSRCTLMQELLATEVDVYLSEYEQEPAQDNVVSADDEERRMKAAVAKRIHAVKVIEECLVTAEQNSFCSDFIEECAVSMWNMARPLLLAPSRSLVYRSLHRASEALENIESSLATLRVNLLYQVALCEAEEDLPAVAKESIEKALSIDFSTPSESRTLSASVVSGTSAHQGDNLNLREPTQSPDSRCLDRYFKTLLESIKPQVVLDDEFVILDQMQLLVDRSKSALSLRNYLPKIEALKDQALAELAESEKETATPLHDPVEAEVNQTGREAKLDRLLRLMNNVAQHAYAYGQFSVAATFCKTVLRLTENRRDELSPILQDDEEEKTPAERDGDSAPPAVRLMVPAHHKQTAIAVVQSCYTLALCLSHILKMEFKELPGVDTSNGKVERISTDSDEFPVSTATRLAGQKKGTAKAMKMKQDIVQLLLVGSRLSKDFEQFWLISNGAIHFWNLHKHILESRAFDRTRSVSLLEHVQELQTHLLVKHEVFPVRNTILLQNLTIFLTQHALASSNLAVTEEAISRALPFLGRSGCKDIVASLFEGGTAACTNSTWIEQLLKANVNNDPPIAPAPSPSKAGKSAKQQATSPAVLAELPSDLMGGEIRALILMERISKETDIPTKESLITRCYDIIQAMPVGTEATRDLQAEMKVRLAVRAFSLHTLFLRLSLAFALEAVGEDRQHVPYSLSATISRRKRLWLGISHTVAGLSLSSIHSDRSCPNASSGQALALLHLLQACQCAQSTQNASLALFACQSLWNVAAPLLPVAELRRDLINAIRAALPIVGVARRSEALPTLAKLYLGLLSCLSAEGEWRDVIAVADKAFLQLPKSVHSQVLRFQLLAISQSEKKPFAEISEKATSESASEGDLLLFCARALPVGHSDAVKLYERAIEIMEGSSDLKAADAHLELADLFLLSSEPWSQVSKHIKAALALADDADDMQRRCSFLKTFRGDKGSSSDAKETTYIPELGFDIHQRAKTLTLLATPDADEFLAALSDASTAVVERFAKPTEDAGSVPWDVEDSERSSASQVEIATESENEGVSDVPLAGNAFAGKVLDIRDMAKPLQVQGEQPLPKHPVTAPASSSDFEDSRLFHNSREHRRFENYSLAVEACRTLQNVLFQLGLEAWSIPVLHRHLELLRAAGSEPGWVFNREFLHLEQTLCTMRLARAFHICEGATGKQTVLMSMSSVVDSTLDALSKFLPSLLARSCDLAHVPGAGLEAEAASTFYVQQFQQAAAAKLFVDLAEEFYFWGESRAAFEFAIAALQKALTAEATETEVVIRAAGCVGALQTGEGRDSPACVFLKAVLHAEGGGASATTLAAVAETLILARPRSEKSEMLDELLTGVIHALEELDRRCRTKDVHRAGAKRLRPNDIPSFDRGLLHGDSTMSTKFSAETLLIKEELPSRPVLHSLWKARLQLLRLDRSAADLGDRLRVATPAGVLDRLTAVVSDVQTVVDSLLSSPLLIFILPRLVPLFVNLCDLVENLHQEPDRVGSIPEEGVCTQRQTASSQTEATSPAIYNQERDELIARLRRMAAIIGDRITLPSLRQDIRLCPPDMLSSLHRSVSFFGVIRARLERLSCYTQLLDPAAPDVSTCLLPLESMSFPGMVEFLTASRERRAVDEWLRKTARQSGHREGNVKDARRLLGEALDSLANLGTLPYQTLKAEADKEIVEFRRQVLRSLRGGVGLASVFSLNETEISFLSEVALLNLHIAHAAQELLHLEKAGETETEFVLQLWETPMSASCGELRMEIEDYRSFLVEISALSLAKGKSQPGSTLGARVSPWQGTLRRPPVENCQFTSALKEVENCLFYCLAARMYDRAKATGHALHLYGSGNTNSDSVERTFHSLTTLQALQTAVQAEWVHQSLSDPTVLENVYENDLRRLQKVWFHPSAVPRVQELEAKSPFWRAQSSVWQLTTQIILQHICPRQLCVVSLQYRDHSLYMVAALTLQGLEGGEGSSDAVRYFAEKVTLPHQLRVQHADTEPVDRLVEAILVHMMESLELKLYRTSLYERVQAFQENRPARECHPQHLLLLPDPSLVHFVFEKFEVIVRLFGPHVSRDYSLHFFAHRMLQTEDSFCTPNRRSVSEMNISFARESVIVLAGPSIEGGDNKRQHSPSELSEQKDGQAWSTHDSSAPDHCSIHCARYTTEDFVDCMCTQSPQVLWTPSVEQLFQQGINPEQLLALDLSHLTLIGTLDWNSHKAAVQNAARYQWKSMRNRNSTLRDCDVTLLLSLQGVSAIVLNDYTVPEATVRHGARTLNELLRTQQTLASTETSLESRMRCPEKKRTGTPAATSSMHSGADSRKKPSVGNAANPTDFEVNKRQSSALRDTPTDDHAERATDLPGLQAPPTAVLYGIPWVTAGHPGRGQAKGDHGTNGVPTKGKQKP</sequence>
<dbReference type="InterPro" id="IPR039586">
    <property type="entry name" value="CFAP46"/>
</dbReference>
<protein>
    <submittedName>
        <fullName evidence="2">Uncharacterized protein</fullName>
    </submittedName>
</protein>
<feature type="region of interest" description="Disordered" evidence="1">
    <location>
        <begin position="2590"/>
        <end position="2707"/>
    </location>
</feature>
<dbReference type="EMBL" id="LN714498">
    <property type="protein sequence ID" value="CEL75057.1"/>
    <property type="molecule type" value="Genomic_DNA"/>
</dbReference>
<dbReference type="GO" id="GO:0035082">
    <property type="term" value="P:axoneme assembly"/>
    <property type="evidence" value="ECO:0007669"/>
    <property type="project" value="InterPro"/>
</dbReference>
<feature type="compositionally biased region" description="Basic and acidic residues" evidence="1">
    <location>
        <begin position="2651"/>
        <end position="2661"/>
    </location>
</feature>
<accession>A0A0F7UXX1</accession>
<feature type="region of interest" description="Disordered" evidence="1">
    <location>
        <begin position="881"/>
        <end position="900"/>
    </location>
</feature>
<proteinExistence type="predicted"/>
<dbReference type="GO" id="GO:0060294">
    <property type="term" value="P:cilium movement involved in cell motility"/>
    <property type="evidence" value="ECO:0007669"/>
    <property type="project" value="InterPro"/>
</dbReference>
<feature type="region of interest" description="Disordered" evidence="1">
    <location>
        <begin position="2425"/>
        <end position="2457"/>
    </location>
</feature>
<feature type="compositionally biased region" description="Low complexity" evidence="1">
    <location>
        <begin position="890"/>
        <end position="900"/>
    </location>
</feature>
<evidence type="ECO:0000256" key="1">
    <source>
        <dbReference type="SAM" id="MobiDB-lite"/>
    </source>
</evidence>
<organism evidence="2">
    <name type="scientific">Toxoplasma gondii (strain ATCC 50861 / VEG)</name>
    <dbReference type="NCBI Taxonomy" id="432359"/>
    <lineage>
        <taxon>Eukaryota</taxon>
        <taxon>Sar</taxon>
        <taxon>Alveolata</taxon>
        <taxon>Apicomplexa</taxon>
        <taxon>Conoidasida</taxon>
        <taxon>Coccidia</taxon>
        <taxon>Eucoccidiorida</taxon>
        <taxon>Eimeriorina</taxon>
        <taxon>Sarcocystidae</taxon>
        <taxon>Toxoplasma</taxon>
    </lineage>
</organism>
<evidence type="ECO:0000313" key="2">
    <source>
        <dbReference type="EMBL" id="CEL75057.1"/>
    </source>
</evidence>
<feature type="region of interest" description="Disordered" evidence="1">
    <location>
        <begin position="477"/>
        <end position="499"/>
    </location>
</feature>